<proteinExistence type="predicted"/>
<keyword evidence="3" id="KW-1185">Reference proteome</keyword>
<accession>A0AAD7MM40</accession>
<sequence>MSLCLTPYFWAAMLSRPENAAAYSSDNPSPILGRYLTTLTHIALLPLSFSAQCHLFHLDLWSALEPKEANLMTKDDQSDVDTPLASVLPRGKYRLTDQGQHTPVSDDSTKRSAVESPGKPQLIFLCRSLSLACSPGPRTPTRLPKDVNYFRDGVWLSKTQPISIAVFHIPAPTNLMVVGRPAFQRLPTVAAFKMCNASLGAQPRLFLLLNAASPESIAGNNPTPAVGVHLMDLGVVSPEPVAPFARTTT</sequence>
<dbReference type="EMBL" id="JARKIB010000220">
    <property type="protein sequence ID" value="KAJ7722388.1"/>
    <property type="molecule type" value="Genomic_DNA"/>
</dbReference>
<feature type="compositionally biased region" description="Polar residues" evidence="1">
    <location>
        <begin position="97"/>
        <end position="106"/>
    </location>
</feature>
<comment type="caution">
    <text evidence="2">The sequence shown here is derived from an EMBL/GenBank/DDBJ whole genome shotgun (WGS) entry which is preliminary data.</text>
</comment>
<gene>
    <name evidence="2" type="ORF">B0H16DRAFT_1789633</name>
</gene>
<dbReference type="AlphaFoldDB" id="A0AAD7MM40"/>
<dbReference type="Proteomes" id="UP001215598">
    <property type="component" value="Unassembled WGS sequence"/>
</dbReference>
<feature type="region of interest" description="Disordered" evidence="1">
    <location>
        <begin position="96"/>
        <end position="116"/>
    </location>
</feature>
<reference evidence="2" key="1">
    <citation type="submission" date="2023-03" db="EMBL/GenBank/DDBJ databases">
        <title>Massive genome expansion in bonnet fungi (Mycena s.s.) driven by repeated elements and novel gene families across ecological guilds.</title>
        <authorList>
            <consortium name="Lawrence Berkeley National Laboratory"/>
            <person name="Harder C.B."/>
            <person name="Miyauchi S."/>
            <person name="Viragh M."/>
            <person name="Kuo A."/>
            <person name="Thoen E."/>
            <person name="Andreopoulos B."/>
            <person name="Lu D."/>
            <person name="Skrede I."/>
            <person name="Drula E."/>
            <person name="Henrissat B."/>
            <person name="Morin E."/>
            <person name="Kohler A."/>
            <person name="Barry K."/>
            <person name="LaButti K."/>
            <person name="Morin E."/>
            <person name="Salamov A."/>
            <person name="Lipzen A."/>
            <person name="Mereny Z."/>
            <person name="Hegedus B."/>
            <person name="Baldrian P."/>
            <person name="Stursova M."/>
            <person name="Weitz H."/>
            <person name="Taylor A."/>
            <person name="Grigoriev I.V."/>
            <person name="Nagy L.G."/>
            <person name="Martin F."/>
            <person name="Kauserud H."/>
        </authorList>
    </citation>
    <scope>NUCLEOTIDE SEQUENCE</scope>
    <source>
        <strain evidence="2">CBHHK182m</strain>
    </source>
</reference>
<name>A0AAD7MM40_9AGAR</name>
<evidence type="ECO:0000256" key="1">
    <source>
        <dbReference type="SAM" id="MobiDB-lite"/>
    </source>
</evidence>
<organism evidence="2 3">
    <name type="scientific">Mycena metata</name>
    <dbReference type="NCBI Taxonomy" id="1033252"/>
    <lineage>
        <taxon>Eukaryota</taxon>
        <taxon>Fungi</taxon>
        <taxon>Dikarya</taxon>
        <taxon>Basidiomycota</taxon>
        <taxon>Agaricomycotina</taxon>
        <taxon>Agaricomycetes</taxon>
        <taxon>Agaricomycetidae</taxon>
        <taxon>Agaricales</taxon>
        <taxon>Marasmiineae</taxon>
        <taxon>Mycenaceae</taxon>
        <taxon>Mycena</taxon>
    </lineage>
</organism>
<evidence type="ECO:0000313" key="3">
    <source>
        <dbReference type="Proteomes" id="UP001215598"/>
    </source>
</evidence>
<protein>
    <submittedName>
        <fullName evidence="2">Uncharacterized protein</fullName>
    </submittedName>
</protein>
<evidence type="ECO:0000313" key="2">
    <source>
        <dbReference type="EMBL" id="KAJ7722388.1"/>
    </source>
</evidence>